<evidence type="ECO:0000313" key="10">
    <source>
        <dbReference type="Proteomes" id="UP000095390"/>
    </source>
</evidence>
<dbReference type="EC" id="2.7.7.7" evidence="6"/>
<name>A0A173SSP1_9FIRM</name>
<keyword evidence="6" id="KW-0479">Metal-binding</keyword>
<dbReference type="SUPFAM" id="SSF56672">
    <property type="entry name" value="DNA/RNA polymerases"/>
    <property type="match status" value="1"/>
</dbReference>
<comment type="function">
    <text evidence="6">Poorly processive, error-prone DNA polymerase involved in untargeted mutagenesis. Copies undamaged DNA at stalled replication forks, which arise in vivo from mismatched or misaligned primer ends. These misaligned primers can be extended by PolIV. Exhibits no 3'-5' exonuclease (proofreading) activity. May be involved in translesional synthesis, in conjunction with the beta clamp from PolIII.</text>
</comment>
<dbReference type="Gene3D" id="3.40.1170.60">
    <property type="match status" value="1"/>
</dbReference>
<dbReference type="OrthoDB" id="9808813at2"/>
<dbReference type="GO" id="GO:0006261">
    <property type="term" value="P:DNA-templated DNA replication"/>
    <property type="evidence" value="ECO:0007669"/>
    <property type="project" value="UniProtKB-UniRule"/>
</dbReference>
<feature type="binding site" evidence="6">
    <location>
        <position position="112"/>
    </location>
    <ligand>
        <name>Mg(2+)</name>
        <dbReference type="ChEBI" id="CHEBI:18420"/>
    </ligand>
</feature>
<dbReference type="InterPro" id="IPR001126">
    <property type="entry name" value="UmuC"/>
</dbReference>
<dbReference type="Pfam" id="PF00817">
    <property type="entry name" value="IMS"/>
    <property type="match status" value="1"/>
</dbReference>
<keyword evidence="4 6" id="KW-0227">DNA damage</keyword>
<evidence type="ECO:0000256" key="3">
    <source>
        <dbReference type="ARBA" id="ARBA00022695"/>
    </source>
</evidence>
<keyword evidence="6" id="KW-0460">Magnesium</keyword>
<keyword evidence="6" id="KW-0238">DNA-binding</keyword>
<dbReference type="RefSeq" id="WP_055182753.1">
    <property type="nucleotide sequence ID" value="NZ_CATZPD010000006.1"/>
</dbReference>
<dbReference type="Gene3D" id="1.10.150.20">
    <property type="entry name" value="5' to 3' exonuclease, C-terminal subdomain"/>
    <property type="match status" value="1"/>
</dbReference>
<dbReference type="GO" id="GO:0000287">
    <property type="term" value="F:magnesium ion binding"/>
    <property type="evidence" value="ECO:0007669"/>
    <property type="project" value="UniProtKB-UniRule"/>
</dbReference>
<evidence type="ECO:0000256" key="5">
    <source>
        <dbReference type="ARBA" id="ARBA00022932"/>
    </source>
</evidence>
<gene>
    <name evidence="9" type="primary">dinB_2</name>
    <name evidence="6" type="synonym">dinB</name>
    <name evidence="9" type="ORF">ERS852578_01140</name>
</gene>
<evidence type="ECO:0000256" key="4">
    <source>
        <dbReference type="ARBA" id="ARBA00022763"/>
    </source>
</evidence>
<protein>
    <recommendedName>
        <fullName evidence="6">DNA polymerase IV</fullName>
        <shortName evidence="6">Pol IV</shortName>
        <ecNumber evidence="6">2.7.7.7</ecNumber>
    </recommendedName>
</protein>
<dbReference type="InterPro" id="IPR043502">
    <property type="entry name" value="DNA/RNA_pol_sf"/>
</dbReference>
<dbReference type="InterPro" id="IPR050116">
    <property type="entry name" value="DNA_polymerase-Y"/>
</dbReference>
<comment type="subunit">
    <text evidence="6">Monomer.</text>
</comment>
<proteinExistence type="inferred from homology"/>
<dbReference type="HAMAP" id="MF_01113">
    <property type="entry name" value="DNApol_IV"/>
    <property type="match status" value="1"/>
</dbReference>
<dbReference type="InterPro" id="IPR022880">
    <property type="entry name" value="DNApol_IV"/>
</dbReference>
<keyword evidence="6" id="KW-0234">DNA repair</keyword>
<dbReference type="Pfam" id="PF11799">
    <property type="entry name" value="IMS_C"/>
    <property type="match status" value="1"/>
</dbReference>
<accession>A0A173SSP1</accession>
<dbReference type="GO" id="GO:0009432">
    <property type="term" value="P:SOS response"/>
    <property type="evidence" value="ECO:0007669"/>
    <property type="project" value="TreeGrafter"/>
</dbReference>
<sequence>MKERLIFHVDVNSAYLSWEAVHQLKNGAPTDIRTIPSIIGGDTSLRKGVVLAKSLPAKRFGIHTGEPVTDALTKCPTLQSFQPNFPLYHKYSKAFITILKKYAPVVEQVSIDEAYLDMSGLHYFYSTPLEAAEKIQTDIRETLGFTVNIGISSNKLLAKMASDFEKPDKIHTLFPSEIEKKMWHLPVRTLFFTGRAAAQKLNQLGIYTIGDLAKSNPDFLKAHLNSQGVTLWNYANGRDNSPVKESPDTPKGYGNSTTLSKDLTSLSEAKPVLLELCETVTKRLREDQVYAQVIEVELKDSHFRRKSHQTVLDYSTNTTDDFYQTSIKLFKELWDGTPIRLLGVRGGKLTLDKIEQIQLFTKTASSHEKREKMSRLDAALDSIQKKHGKNSIMRASKL</sequence>
<evidence type="ECO:0000256" key="2">
    <source>
        <dbReference type="ARBA" id="ARBA00022457"/>
    </source>
</evidence>
<keyword evidence="6 9" id="KW-0808">Transferase</keyword>
<dbReference type="InterPro" id="IPR043128">
    <property type="entry name" value="Rev_trsase/Diguanyl_cyclase"/>
</dbReference>
<dbReference type="InterPro" id="IPR017961">
    <property type="entry name" value="DNA_pol_Y-fam_little_finger"/>
</dbReference>
<keyword evidence="6" id="KW-0963">Cytoplasm</keyword>
<feature type="site" description="Substrate discrimination" evidence="6">
    <location>
        <position position="15"/>
    </location>
</feature>
<feature type="domain" description="UmuC" evidence="8">
    <location>
        <begin position="6"/>
        <end position="194"/>
    </location>
</feature>
<comment type="cofactor">
    <cofactor evidence="6">
        <name>Mg(2+)</name>
        <dbReference type="ChEBI" id="CHEBI:18420"/>
    </cofactor>
    <text evidence="6">Binds 2 magnesium ions per subunit.</text>
</comment>
<dbReference type="PANTHER" id="PTHR11076">
    <property type="entry name" value="DNA REPAIR POLYMERASE UMUC / TRANSFERASE FAMILY MEMBER"/>
    <property type="match status" value="1"/>
</dbReference>
<dbReference type="Gene3D" id="3.30.70.270">
    <property type="match status" value="1"/>
</dbReference>
<dbReference type="Gene3D" id="3.30.1490.100">
    <property type="entry name" value="DNA polymerase, Y-family, little finger domain"/>
    <property type="match status" value="1"/>
</dbReference>
<dbReference type="GO" id="GO:0042276">
    <property type="term" value="P:error-prone translesion synthesis"/>
    <property type="evidence" value="ECO:0007669"/>
    <property type="project" value="TreeGrafter"/>
</dbReference>
<dbReference type="GO" id="GO:0003887">
    <property type="term" value="F:DNA-directed DNA polymerase activity"/>
    <property type="evidence" value="ECO:0007669"/>
    <property type="project" value="UniProtKB-UniRule"/>
</dbReference>
<feature type="active site" evidence="6">
    <location>
        <position position="113"/>
    </location>
</feature>
<feature type="binding site" evidence="6">
    <location>
        <position position="10"/>
    </location>
    <ligand>
        <name>Mg(2+)</name>
        <dbReference type="ChEBI" id="CHEBI:18420"/>
    </ligand>
</feature>
<evidence type="ECO:0000256" key="7">
    <source>
        <dbReference type="SAM" id="MobiDB-lite"/>
    </source>
</evidence>
<dbReference type="PROSITE" id="PS50173">
    <property type="entry name" value="UMUC"/>
    <property type="match status" value="1"/>
</dbReference>
<evidence type="ECO:0000256" key="6">
    <source>
        <dbReference type="HAMAP-Rule" id="MF_01113"/>
    </source>
</evidence>
<dbReference type="AlphaFoldDB" id="A0A173SSP1"/>
<dbReference type="GO" id="GO:0003684">
    <property type="term" value="F:damaged DNA binding"/>
    <property type="evidence" value="ECO:0007669"/>
    <property type="project" value="InterPro"/>
</dbReference>
<feature type="region of interest" description="Disordered" evidence="7">
    <location>
        <begin position="238"/>
        <end position="257"/>
    </location>
</feature>
<comment type="subcellular location">
    <subcellularLocation>
        <location evidence="6">Cytoplasm</location>
    </subcellularLocation>
</comment>
<dbReference type="SUPFAM" id="SSF100879">
    <property type="entry name" value="Lesion bypass DNA polymerase (Y-family), little finger domain"/>
    <property type="match status" value="1"/>
</dbReference>
<comment type="similarity">
    <text evidence="1 6">Belongs to the DNA polymerase type-Y family.</text>
</comment>
<reference evidence="9 10" key="1">
    <citation type="submission" date="2015-09" db="EMBL/GenBank/DDBJ databases">
        <authorList>
            <consortium name="Pathogen Informatics"/>
        </authorList>
    </citation>
    <scope>NUCLEOTIDE SEQUENCE [LARGE SCALE GENOMIC DNA]</scope>
    <source>
        <strain evidence="9 10">2789STDY5834966</strain>
    </source>
</reference>
<keyword evidence="5 6" id="KW-0239">DNA-directed DNA polymerase</keyword>
<keyword evidence="6" id="KW-0235">DNA replication</keyword>
<evidence type="ECO:0000256" key="1">
    <source>
        <dbReference type="ARBA" id="ARBA00010945"/>
    </source>
</evidence>
<dbReference type="InterPro" id="IPR036775">
    <property type="entry name" value="DNA_pol_Y-fam_lit_finger_sf"/>
</dbReference>
<dbReference type="CDD" id="cd03586">
    <property type="entry name" value="PolY_Pol_IV_kappa"/>
    <property type="match status" value="1"/>
</dbReference>
<comment type="catalytic activity">
    <reaction evidence="6">
        <text>DNA(n) + a 2'-deoxyribonucleoside 5'-triphosphate = DNA(n+1) + diphosphate</text>
        <dbReference type="Rhea" id="RHEA:22508"/>
        <dbReference type="Rhea" id="RHEA-COMP:17339"/>
        <dbReference type="Rhea" id="RHEA-COMP:17340"/>
        <dbReference type="ChEBI" id="CHEBI:33019"/>
        <dbReference type="ChEBI" id="CHEBI:61560"/>
        <dbReference type="ChEBI" id="CHEBI:173112"/>
        <dbReference type="EC" id="2.7.7.7"/>
    </reaction>
</comment>
<dbReference type="PANTHER" id="PTHR11076:SF35">
    <property type="entry name" value="DNA REPAIR PROTEIN HOMOLOG YOBH"/>
    <property type="match status" value="1"/>
</dbReference>
<dbReference type="GO" id="GO:0006281">
    <property type="term" value="P:DNA repair"/>
    <property type="evidence" value="ECO:0007669"/>
    <property type="project" value="UniProtKB-UniRule"/>
</dbReference>
<evidence type="ECO:0000259" key="8">
    <source>
        <dbReference type="PROSITE" id="PS50173"/>
    </source>
</evidence>
<keyword evidence="2 6" id="KW-0515">Mutator protein</keyword>
<dbReference type="Proteomes" id="UP000095390">
    <property type="component" value="Unassembled WGS sequence"/>
</dbReference>
<evidence type="ECO:0000313" key="9">
    <source>
        <dbReference type="EMBL" id="CUM92807.1"/>
    </source>
</evidence>
<organism evidence="9 10">
    <name type="scientific">Anaerobutyricum hallii</name>
    <dbReference type="NCBI Taxonomy" id="39488"/>
    <lineage>
        <taxon>Bacteria</taxon>
        <taxon>Bacillati</taxon>
        <taxon>Bacillota</taxon>
        <taxon>Clostridia</taxon>
        <taxon>Lachnospirales</taxon>
        <taxon>Lachnospiraceae</taxon>
        <taxon>Anaerobutyricum</taxon>
    </lineage>
</organism>
<dbReference type="GO" id="GO:0005829">
    <property type="term" value="C:cytosol"/>
    <property type="evidence" value="ECO:0007669"/>
    <property type="project" value="TreeGrafter"/>
</dbReference>
<dbReference type="EMBL" id="CYYC01000010">
    <property type="protein sequence ID" value="CUM92807.1"/>
    <property type="molecule type" value="Genomic_DNA"/>
</dbReference>
<keyword evidence="3 6" id="KW-0548">Nucleotidyltransferase</keyword>